<feature type="chain" id="PRO_5003188142" description="DUF4440 domain-containing protein" evidence="1">
    <location>
        <begin position="19"/>
        <end position="140"/>
    </location>
</feature>
<dbReference type="RefSeq" id="WP_013407052.1">
    <property type="nucleotide sequence ID" value="NC_014655.1"/>
</dbReference>
<dbReference type="STRING" id="649349.Lbys_0203"/>
<evidence type="ECO:0000313" key="2">
    <source>
        <dbReference type="EMBL" id="ADQ15997.1"/>
    </source>
</evidence>
<reference evidence="2 3" key="2">
    <citation type="journal article" date="2011" name="Stand. Genomic Sci.">
        <title>Complete genome sequence of Leadbetterella byssophila type strain (4M15).</title>
        <authorList>
            <person name="Abt B."/>
            <person name="Teshima H."/>
            <person name="Lucas S."/>
            <person name="Lapidus A."/>
            <person name="Del Rio T.G."/>
            <person name="Nolan M."/>
            <person name="Tice H."/>
            <person name="Cheng J.F."/>
            <person name="Pitluck S."/>
            <person name="Liolios K."/>
            <person name="Pagani I."/>
            <person name="Ivanova N."/>
            <person name="Mavromatis K."/>
            <person name="Pati A."/>
            <person name="Tapia R."/>
            <person name="Han C."/>
            <person name="Goodwin L."/>
            <person name="Chen A."/>
            <person name="Palaniappan K."/>
            <person name="Land M."/>
            <person name="Hauser L."/>
            <person name="Chang Y.J."/>
            <person name="Jeffries C.D."/>
            <person name="Rohde M."/>
            <person name="Goker M."/>
            <person name="Tindall B.J."/>
            <person name="Detter J.C."/>
            <person name="Woyke T."/>
            <person name="Bristow J."/>
            <person name="Eisen J.A."/>
            <person name="Markowitz V."/>
            <person name="Hugenholtz P."/>
            <person name="Klenk H.P."/>
            <person name="Kyrpides N.C."/>
        </authorList>
    </citation>
    <scope>NUCLEOTIDE SEQUENCE [LARGE SCALE GENOMIC DNA]</scope>
    <source>
        <strain evidence="3">DSM 17132 / JCM 16389 / KACC 11308 / NBRC 106382 / 4M15</strain>
    </source>
</reference>
<dbReference type="HOGENOM" id="CLU_152487_0_0_10"/>
<proteinExistence type="predicted"/>
<dbReference type="Proteomes" id="UP000007435">
    <property type="component" value="Chromosome"/>
</dbReference>
<evidence type="ECO:0008006" key="4">
    <source>
        <dbReference type="Google" id="ProtNLM"/>
    </source>
</evidence>
<accession>E4RU16</accession>
<protein>
    <recommendedName>
        <fullName evidence="4">DUF4440 domain-containing protein</fullName>
    </recommendedName>
</protein>
<dbReference type="eggNOG" id="ENOG503303Y">
    <property type="taxonomic scope" value="Bacteria"/>
</dbReference>
<keyword evidence="3" id="KW-1185">Reference proteome</keyword>
<dbReference type="EMBL" id="CP002305">
    <property type="protein sequence ID" value="ADQ15997.1"/>
    <property type="molecule type" value="Genomic_DNA"/>
</dbReference>
<dbReference type="AlphaFoldDB" id="E4RU16"/>
<feature type="signal peptide" evidence="1">
    <location>
        <begin position="1"/>
        <end position="18"/>
    </location>
</feature>
<dbReference type="KEGG" id="lby:Lbys_0203"/>
<organism evidence="2 3">
    <name type="scientific">Leadbetterella byssophila (strain DSM 17132 / JCM 16389 / KACC 11308 / NBRC 106382 / 4M15)</name>
    <dbReference type="NCBI Taxonomy" id="649349"/>
    <lineage>
        <taxon>Bacteria</taxon>
        <taxon>Pseudomonadati</taxon>
        <taxon>Bacteroidota</taxon>
        <taxon>Cytophagia</taxon>
        <taxon>Cytophagales</taxon>
        <taxon>Leadbetterellaceae</taxon>
        <taxon>Leadbetterella</taxon>
    </lineage>
</organism>
<reference key="1">
    <citation type="submission" date="2010-11" db="EMBL/GenBank/DDBJ databases">
        <title>The complete genome of Leadbetterella byssophila DSM 17132.</title>
        <authorList>
            <consortium name="US DOE Joint Genome Institute (JGI-PGF)"/>
            <person name="Lucas S."/>
            <person name="Copeland A."/>
            <person name="Lapidus A."/>
            <person name="Glavina del Rio T."/>
            <person name="Dalin E."/>
            <person name="Tice H."/>
            <person name="Bruce D."/>
            <person name="Goodwin L."/>
            <person name="Pitluck S."/>
            <person name="Kyrpides N."/>
            <person name="Mavromatis K."/>
            <person name="Ivanova N."/>
            <person name="Teshima H."/>
            <person name="Brettin T."/>
            <person name="Detter J.C."/>
            <person name="Han C."/>
            <person name="Tapia R."/>
            <person name="Land M."/>
            <person name="Hauser L."/>
            <person name="Markowitz V."/>
            <person name="Cheng J.-F."/>
            <person name="Hugenholtz P."/>
            <person name="Woyke T."/>
            <person name="Wu D."/>
            <person name="Tindall B."/>
            <person name="Pomrenke H.G."/>
            <person name="Brambilla E."/>
            <person name="Klenk H.-P."/>
            <person name="Eisen J.A."/>
        </authorList>
    </citation>
    <scope>NUCLEOTIDE SEQUENCE [LARGE SCALE GENOMIC DNA]</scope>
    <source>
        <strain>DSM 17132</strain>
    </source>
</reference>
<name>E4RU16_LEAB4</name>
<sequence>MKRIMITGILSLTTFLFATGQTKMIPSLNNQKKEKMDTTILKNTIVKKAIDALQAADRQTWFSMFTIEAELYDDGNKMDFKTFFDIGHERFTSIDKVENNGLNVYGKFHSDKWGDFKTYFRFHINDKDKIERLDVGQADY</sequence>
<evidence type="ECO:0000313" key="3">
    <source>
        <dbReference type="Proteomes" id="UP000007435"/>
    </source>
</evidence>
<keyword evidence="1" id="KW-0732">Signal</keyword>
<evidence type="ECO:0000256" key="1">
    <source>
        <dbReference type="SAM" id="SignalP"/>
    </source>
</evidence>
<gene>
    <name evidence="2" type="ordered locus">Lbys_0203</name>
</gene>